<dbReference type="AlphaFoldDB" id="A0ABD2Q6C2"/>
<accession>A0ABD2Q6C2</accession>
<dbReference type="Gene3D" id="2.40.160.110">
    <property type="match status" value="1"/>
</dbReference>
<sequence length="353" mass="38167">MTNTAKITPTVIATVLLTLLSSLGLSVGQGVGVIVVVGIIVVVVVVVFGPGFVVRISVVFSVVRSAIVVGAGVVCSVVVAALVVGAGVVCSVVVAALVVRAGVVSSVVVAALVVGDGVVCVVGKILVVRICVVLSVIVSAIVVRGFLVKTGTSLIRPADMCNYEIFRDYCDWWRRHHDKGSTTVPTISTTLAPSSDDEEHLVKHRDSCVKIKLAGLLQLENTPSVRIKELGEISSQCGSDLAVVTFKKGVEERLDFFLKREESRLWGIERIRWNRHVANRTKVFYEASTSNFFQVSKANSYYSCKRVQSIVLSQQVVDANENKQDAILVLNRLELEAFVDQQLRDLSDFVGER</sequence>
<evidence type="ECO:0000256" key="1">
    <source>
        <dbReference type="SAM" id="Phobius"/>
    </source>
</evidence>
<feature type="transmembrane region" description="Helical" evidence="1">
    <location>
        <begin position="126"/>
        <end position="147"/>
    </location>
</feature>
<keyword evidence="1" id="KW-1133">Transmembrane helix</keyword>
<keyword evidence="1" id="KW-0812">Transmembrane</keyword>
<name>A0ABD2Q6C2_9PLAT</name>
<evidence type="ECO:0000313" key="2">
    <source>
        <dbReference type="EMBL" id="KAL3313746.1"/>
    </source>
</evidence>
<dbReference type="EMBL" id="JBJKFK010001205">
    <property type="protein sequence ID" value="KAL3313746.1"/>
    <property type="molecule type" value="Genomic_DNA"/>
</dbReference>
<evidence type="ECO:0000313" key="3">
    <source>
        <dbReference type="Proteomes" id="UP001626550"/>
    </source>
</evidence>
<organism evidence="2 3">
    <name type="scientific">Cichlidogyrus casuarinus</name>
    <dbReference type="NCBI Taxonomy" id="1844966"/>
    <lineage>
        <taxon>Eukaryota</taxon>
        <taxon>Metazoa</taxon>
        <taxon>Spiralia</taxon>
        <taxon>Lophotrochozoa</taxon>
        <taxon>Platyhelminthes</taxon>
        <taxon>Monogenea</taxon>
        <taxon>Monopisthocotylea</taxon>
        <taxon>Dactylogyridea</taxon>
        <taxon>Ancyrocephalidae</taxon>
        <taxon>Cichlidogyrus</taxon>
    </lineage>
</organism>
<protein>
    <submittedName>
        <fullName evidence="2">Uncharacterized protein</fullName>
    </submittedName>
</protein>
<feature type="transmembrane region" description="Helical" evidence="1">
    <location>
        <begin position="92"/>
        <end position="114"/>
    </location>
</feature>
<comment type="caution">
    <text evidence="2">The sequence shown here is derived from an EMBL/GenBank/DDBJ whole genome shotgun (WGS) entry which is preliminary data.</text>
</comment>
<dbReference type="Proteomes" id="UP001626550">
    <property type="component" value="Unassembled WGS sequence"/>
</dbReference>
<keyword evidence="1" id="KW-0472">Membrane</keyword>
<proteinExistence type="predicted"/>
<keyword evidence="3" id="KW-1185">Reference proteome</keyword>
<feature type="transmembrane region" description="Helical" evidence="1">
    <location>
        <begin position="66"/>
        <end position="86"/>
    </location>
</feature>
<feature type="transmembrane region" description="Helical" evidence="1">
    <location>
        <begin position="34"/>
        <end position="54"/>
    </location>
</feature>
<gene>
    <name evidence="2" type="ORF">Ciccas_007650</name>
</gene>
<reference evidence="2 3" key="1">
    <citation type="submission" date="2024-11" db="EMBL/GenBank/DDBJ databases">
        <title>Adaptive evolution of stress response genes in parasites aligns with host niche diversity.</title>
        <authorList>
            <person name="Hahn C."/>
            <person name="Resl P."/>
        </authorList>
    </citation>
    <scope>NUCLEOTIDE SEQUENCE [LARGE SCALE GENOMIC DNA]</scope>
    <source>
        <strain evidence="2">EGGRZ-B1_66</strain>
        <tissue evidence="2">Body</tissue>
    </source>
</reference>